<dbReference type="SUPFAM" id="SSF57701">
    <property type="entry name" value="Zn2/Cys6 DNA-binding domain"/>
    <property type="match status" value="1"/>
</dbReference>
<dbReference type="CDD" id="cd12148">
    <property type="entry name" value="fungal_TF_MHR"/>
    <property type="match status" value="1"/>
</dbReference>
<sequence>MASGNTATSAIRRLACERCWKRKQKCDRKDPTCTLCKEAGTLCRPRTVNGNDSDDTFLAGESYVQTLKRSITQLDSQRQHKRQRTGSPSSAPVAPSNADQLGNAHNATDNVSVHSALADLTHFGLNTTPRDQTGNQSSAQPFSLWSLAQRATSWAHTGSVSLDASQDTLPALLELRNFSFDLVVSIVKDYERHVLRTYPFIASTTLKKHHENFVDEGLEATGNYSALLMAFIISTGSNKNGASPSMELLALQARSALLQLCTNTRETDAVSSMQCLVAAALNALYGINVESASYLVGLALAKAIALGFHRTQSQDLSQEKWRIMSVLYVLDSSISFVLGQPAQIADGDISPETFEPKPDWVGEDIQLLKEQLQHARLLTRLRRSTGRPAMYFTTAYESWCDSTTLKNFTPSATEGSDPLFLQLRIRFHVVAFQHLRTASNEQSLRQKDRHAKAALHASHEWLQSLERRQDEEVGFWSILDAYEITAVAIMCTCLQSGIQDMPEGVMLCRNVQLLALSLLSYLSARSPAATIMRKAVSTICNAQRINIEHEGEKKLPRKLRDLLQIYNSTLAVAEGERAAPL</sequence>
<dbReference type="SMART" id="SM00066">
    <property type="entry name" value="GAL4"/>
    <property type="match status" value="1"/>
</dbReference>
<dbReference type="PANTHER" id="PTHR46910:SF3">
    <property type="entry name" value="HALOTOLERANCE PROTEIN 9-RELATED"/>
    <property type="match status" value="1"/>
</dbReference>
<keyword evidence="3" id="KW-0238">DNA-binding</keyword>
<dbReference type="InterPro" id="IPR036864">
    <property type="entry name" value="Zn2-C6_fun-type_DNA-bd_sf"/>
</dbReference>
<dbReference type="SMART" id="SM00906">
    <property type="entry name" value="Fungal_trans"/>
    <property type="match status" value="1"/>
</dbReference>
<reference evidence="7 8" key="1">
    <citation type="submission" date="2023-09" db="EMBL/GenBank/DDBJ databases">
        <title>Complete-Gapless Cercospora beticola genome.</title>
        <authorList>
            <person name="Wyatt N.A."/>
            <person name="Spanner R.E."/>
            <person name="Bolton M.D."/>
        </authorList>
    </citation>
    <scope>NUCLEOTIDE SEQUENCE [LARGE SCALE GENOMIC DNA]</scope>
    <source>
        <strain evidence="7">Cb09-40</strain>
    </source>
</reference>
<dbReference type="Gene3D" id="4.10.240.10">
    <property type="entry name" value="Zn(2)-C6 fungal-type DNA-binding domain"/>
    <property type="match status" value="1"/>
</dbReference>
<name>A0ABZ0P1I9_CERBT</name>
<dbReference type="GeneID" id="35433735"/>
<dbReference type="CDD" id="cd00067">
    <property type="entry name" value="GAL4"/>
    <property type="match status" value="1"/>
</dbReference>
<comment type="subcellular location">
    <subcellularLocation>
        <location evidence="1">Nucleus</location>
    </subcellularLocation>
</comment>
<gene>
    <name evidence="7" type="ORF">RHO25_010377</name>
</gene>
<dbReference type="Pfam" id="PF00172">
    <property type="entry name" value="Zn_clus"/>
    <property type="match status" value="1"/>
</dbReference>
<accession>A0ABZ0P1I9</accession>
<dbReference type="InterPro" id="IPR050987">
    <property type="entry name" value="AtrR-like"/>
</dbReference>
<dbReference type="InterPro" id="IPR007219">
    <property type="entry name" value="XnlR_reg_dom"/>
</dbReference>
<feature type="domain" description="Zn(2)-C6 fungal-type" evidence="6">
    <location>
        <begin position="15"/>
        <end position="43"/>
    </location>
</feature>
<feature type="region of interest" description="Disordered" evidence="5">
    <location>
        <begin position="73"/>
        <end position="105"/>
    </location>
</feature>
<keyword evidence="8" id="KW-1185">Reference proteome</keyword>
<organism evidence="7 8">
    <name type="scientific">Cercospora beticola</name>
    <name type="common">Sugarbeet leaf spot fungus</name>
    <dbReference type="NCBI Taxonomy" id="122368"/>
    <lineage>
        <taxon>Eukaryota</taxon>
        <taxon>Fungi</taxon>
        <taxon>Dikarya</taxon>
        <taxon>Ascomycota</taxon>
        <taxon>Pezizomycotina</taxon>
        <taxon>Dothideomycetes</taxon>
        <taxon>Dothideomycetidae</taxon>
        <taxon>Mycosphaerellales</taxon>
        <taxon>Mycosphaerellaceae</taxon>
        <taxon>Cercospora</taxon>
    </lineage>
</organism>
<dbReference type="RefSeq" id="XP_023451035.2">
    <property type="nucleotide sequence ID" value="XM_023602712.2"/>
</dbReference>
<proteinExistence type="predicted"/>
<evidence type="ECO:0000256" key="4">
    <source>
        <dbReference type="ARBA" id="ARBA00023242"/>
    </source>
</evidence>
<evidence type="ECO:0000256" key="5">
    <source>
        <dbReference type="SAM" id="MobiDB-lite"/>
    </source>
</evidence>
<dbReference type="EMBL" id="CP134190">
    <property type="protein sequence ID" value="WPB05723.1"/>
    <property type="molecule type" value="Genomic_DNA"/>
</dbReference>
<evidence type="ECO:0000313" key="7">
    <source>
        <dbReference type="EMBL" id="WPB05723.1"/>
    </source>
</evidence>
<dbReference type="PANTHER" id="PTHR46910">
    <property type="entry name" value="TRANSCRIPTION FACTOR PDR1"/>
    <property type="match status" value="1"/>
</dbReference>
<dbReference type="PROSITE" id="PS00463">
    <property type="entry name" value="ZN2_CY6_FUNGAL_1"/>
    <property type="match status" value="1"/>
</dbReference>
<dbReference type="PROSITE" id="PS50048">
    <property type="entry name" value="ZN2_CY6_FUNGAL_2"/>
    <property type="match status" value="1"/>
</dbReference>
<keyword evidence="2" id="KW-0479">Metal-binding</keyword>
<evidence type="ECO:0000256" key="2">
    <source>
        <dbReference type="ARBA" id="ARBA00022723"/>
    </source>
</evidence>
<evidence type="ECO:0000256" key="1">
    <source>
        <dbReference type="ARBA" id="ARBA00004123"/>
    </source>
</evidence>
<protein>
    <recommendedName>
        <fullName evidence="6">Zn(2)-C6 fungal-type domain-containing protein</fullName>
    </recommendedName>
</protein>
<keyword evidence="4" id="KW-0539">Nucleus</keyword>
<dbReference type="Pfam" id="PF04082">
    <property type="entry name" value="Fungal_trans"/>
    <property type="match status" value="1"/>
</dbReference>
<evidence type="ECO:0000259" key="6">
    <source>
        <dbReference type="PROSITE" id="PS50048"/>
    </source>
</evidence>
<dbReference type="Proteomes" id="UP001302367">
    <property type="component" value="Chromosome 7"/>
</dbReference>
<evidence type="ECO:0000256" key="3">
    <source>
        <dbReference type="ARBA" id="ARBA00023125"/>
    </source>
</evidence>
<evidence type="ECO:0000313" key="8">
    <source>
        <dbReference type="Proteomes" id="UP001302367"/>
    </source>
</evidence>
<dbReference type="InterPro" id="IPR001138">
    <property type="entry name" value="Zn2Cys6_DnaBD"/>
</dbReference>
<feature type="compositionally biased region" description="Low complexity" evidence="5">
    <location>
        <begin position="87"/>
        <end position="98"/>
    </location>
</feature>